<organism evidence="8 9">
    <name type="scientific">Paracoccus isoporae</name>
    <dbReference type="NCBI Taxonomy" id="591205"/>
    <lineage>
        <taxon>Bacteria</taxon>
        <taxon>Pseudomonadati</taxon>
        <taxon>Pseudomonadota</taxon>
        <taxon>Alphaproteobacteria</taxon>
        <taxon>Rhodobacterales</taxon>
        <taxon>Paracoccaceae</taxon>
        <taxon>Paracoccus</taxon>
    </lineage>
</organism>
<name>A0A1G6TDV7_9RHOB</name>
<feature type="domain" description="HemY N-terminal" evidence="7">
    <location>
        <begin position="32"/>
        <end position="142"/>
    </location>
</feature>
<evidence type="ECO:0000256" key="5">
    <source>
        <dbReference type="SAM" id="MobiDB-lite"/>
    </source>
</evidence>
<evidence type="ECO:0000256" key="6">
    <source>
        <dbReference type="SAM" id="Phobius"/>
    </source>
</evidence>
<feature type="compositionally biased region" description="Basic and acidic residues" evidence="5">
    <location>
        <begin position="467"/>
        <end position="476"/>
    </location>
</feature>
<protein>
    <submittedName>
        <fullName evidence="8">HemY protein</fullName>
    </submittedName>
</protein>
<dbReference type="Pfam" id="PF07219">
    <property type="entry name" value="HemY_N"/>
    <property type="match status" value="1"/>
</dbReference>
<keyword evidence="9" id="KW-1185">Reference proteome</keyword>
<dbReference type="STRING" id="591205.SAMN05421538_101259"/>
<dbReference type="EMBL" id="FNAH01000001">
    <property type="protein sequence ID" value="SDD27260.1"/>
    <property type="molecule type" value="Genomic_DNA"/>
</dbReference>
<comment type="subcellular location">
    <subcellularLocation>
        <location evidence="1">Membrane</location>
    </subcellularLocation>
</comment>
<dbReference type="PIRSF" id="PIRSF031802">
    <property type="entry name" value="UCP031802"/>
    <property type="match status" value="1"/>
</dbReference>
<keyword evidence="3 6" id="KW-1133">Transmembrane helix</keyword>
<evidence type="ECO:0000256" key="1">
    <source>
        <dbReference type="ARBA" id="ARBA00004370"/>
    </source>
</evidence>
<proteinExistence type="predicted"/>
<feature type="transmembrane region" description="Helical" evidence="6">
    <location>
        <begin position="47"/>
        <end position="73"/>
    </location>
</feature>
<evidence type="ECO:0000256" key="2">
    <source>
        <dbReference type="ARBA" id="ARBA00022692"/>
    </source>
</evidence>
<sequence>MLLSLLKILLFFAVILAVAVGLNTLSATSDGVRVVLAGTEYTLGPIQAVVALLVLLVAVWALFKLLGILWAFLRFIMGDETAINRYFARSRREKGYEALSQGLLAVAAGEGKLAQEQATRASKYLDDPRATRLLSAQAAEVAGDDARAEAVYREMLDDDRTRFVGVRGLLKQKLASGDTQTALQLAQKAYALRPRNADMQNTLLELSTKQGDWKGARGVLKDKRKQGELPQDVHIRRDAVLALQEARDVLSGGSSVSAREAAISAAKASPDLIPAVVLAARSYLAQKDPRNAERLLEKAWSVRPHPDLAAAFAEVKPEETPNQRLRRFESLMRKNPDDEETRLLRAELLLANEDFPGARRALGDLAEKHPTTRTLSIMAAIERGAGGDDAAVRAWLVKAMNASRGPQWVCDKCETVAEDWAPVCENCGGFDTLSWREPVQKRSTAIATSGAELLPLLIGRPDSGTADEVKDSRDADPAEAVEGRSAQHANGAGSAQSVQADVAPGIVPRESDFVDARPVGSTARPAPAESRQSDVAATPKAATSVPVEKTATRSNATKLASREIDDAEPAPVRPDVDLPSDESLPPARQSARDRAIRDGDTPPPRPDVEPLDEPPKSRG</sequence>
<evidence type="ECO:0000256" key="3">
    <source>
        <dbReference type="ARBA" id="ARBA00022989"/>
    </source>
</evidence>
<dbReference type="InterPro" id="IPR016982">
    <property type="entry name" value="Mms48"/>
</dbReference>
<dbReference type="InterPro" id="IPR011990">
    <property type="entry name" value="TPR-like_helical_dom_sf"/>
</dbReference>
<dbReference type="RefSeq" id="WP_090520149.1">
    <property type="nucleotide sequence ID" value="NZ_FNAH01000001.1"/>
</dbReference>
<dbReference type="Pfam" id="PF14559">
    <property type="entry name" value="TPR_19"/>
    <property type="match status" value="1"/>
</dbReference>
<dbReference type="InterPro" id="IPR010817">
    <property type="entry name" value="HemY_N"/>
</dbReference>
<evidence type="ECO:0000259" key="7">
    <source>
        <dbReference type="Pfam" id="PF07219"/>
    </source>
</evidence>
<evidence type="ECO:0000313" key="9">
    <source>
        <dbReference type="Proteomes" id="UP000199344"/>
    </source>
</evidence>
<evidence type="ECO:0000313" key="8">
    <source>
        <dbReference type="EMBL" id="SDD27260.1"/>
    </source>
</evidence>
<dbReference type="Proteomes" id="UP000199344">
    <property type="component" value="Unassembled WGS sequence"/>
</dbReference>
<dbReference type="OrthoDB" id="9798343at2"/>
<dbReference type="AlphaFoldDB" id="A0A1G6TDV7"/>
<dbReference type="SUPFAM" id="SSF48452">
    <property type="entry name" value="TPR-like"/>
    <property type="match status" value="2"/>
</dbReference>
<gene>
    <name evidence="8" type="ORF">SAMN05421538_101259</name>
</gene>
<evidence type="ECO:0000256" key="4">
    <source>
        <dbReference type="ARBA" id="ARBA00023136"/>
    </source>
</evidence>
<feature type="region of interest" description="Disordered" evidence="5">
    <location>
        <begin position="457"/>
        <end position="619"/>
    </location>
</feature>
<reference evidence="8 9" key="1">
    <citation type="submission" date="2016-10" db="EMBL/GenBank/DDBJ databases">
        <authorList>
            <person name="de Groot N.N."/>
        </authorList>
    </citation>
    <scope>NUCLEOTIDE SEQUENCE [LARGE SCALE GENOMIC DNA]</scope>
    <source>
        <strain evidence="8 9">DSM 22220</strain>
    </source>
</reference>
<keyword evidence="4 6" id="KW-0472">Membrane</keyword>
<dbReference type="Gene3D" id="1.25.40.10">
    <property type="entry name" value="Tetratricopeptide repeat domain"/>
    <property type="match status" value="2"/>
</dbReference>
<accession>A0A1G6TDV7</accession>
<dbReference type="GO" id="GO:0016020">
    <property type="term" value="C:membrane"/>
    <property type="evidence" value="ECO:0007669"/>
    <property type="project" value="UniProtKB-SubCell"/>
</dbReference>
<feature type="compositionally biased region" description="Basic and acidic residues" evidence="5">
    <location>
        <begin position="590"/>
        <end position="600"/>
    </location>
</feature>
<keyword evidence="2 6" id="KW-0812">Transmembrane</keyword>